<dbReference type="Proteomes" id="UP001597083">
    <property type="component" value="Unassembled WGS sequence"/>
</dbReference>
<comment type="caution">
    <text evidence="2">The sequence shown here is derived from an EMBL/GenBank/DDBJ whole genome shotgun (WGS) entry which is preliminary data.</text>
</comment>
<dbReference type="PANTHER" id="PTHR35908">
    <property type="entry name" value="HYPOTHETICAL FUSION PROTEIN"/>
    <property type="match status" value="1"/>
</dbReference>
<dbReference type="Gene3D" id="3.10.180.10">
    <property type="entry name" value="2,3-Dihydroxybiphenyl 1,2-Dioxygenase, domain 1"/>
    <property type="match status" value="1"/>
</dbReference>
<name>A0ABW3CKJ3_9ACTN</name>
<evidence type="ECO:0000313" key="2">
    <source>
        <dbReference type="EMBL" id="MFD0854903.1"/>
    </source>
</evidence>
<dbReference type="PROSITE" id="PS51819">
    <property type="entry name" value="VOC"/>
    <property type="match status" value="1"/>
</dbReference>
<protein>
    <submittedName>
        <fullName evidence="2">VOC family protein</fullName>
    </submittedName>
</protein>
<dbReference type="InterPro" id="IPR041581">
    <property type="entry name" value="Glyoxalase_6"/>
</dbReference>
<dbReference type="Pfam" id="PF18029">
    <property type="entry name" value="Glyoxalase_6"/>
    <property type="match status" value="1"/>
</dbReference>
<dbReference type="PANTHER" id="PTHR35908:SF1">
    <property type="entry name" value="CONSERVED PROTEIN"/>
    <property type="match status" value="1"/>
</dbReference>
<evidence type="ECO:0000259" key="1">
    <source>
        <dbReference type="PROSITE" id="PS51819"/>
    </source>
</evidence>
<gene>
    <name evidence="2" type="ORF">ACFQ07_21865</name>
</gene>
<evidence type="ECO:0000313" key="3">
    <source>
        <dbReference type="Proteomes" id="UP001597083"/>
    </source>
</evidence>
<proteinExistence type="predicted"/>
<feature type="domain" description="VOC" evidence="1">
    <location>
        <begin position="4"/>
        <end position="122"/>
    </location>
</feature>
<dbReference type="CDD" id="cd06587">
    <property type="entry name" value="VOC"/>
    <property type="match status" value="1"/>
</dbReference>
<keyword evidence="3" id="KW-1185">Reference proteome</keyword>
<dbReference type="InterPro" id="IPR037523">
    <property type="entry name" value="VOC_core"/>
</dbReference>
<accession>A0ABW3CKJ3</accession>
<reference evidence="3" key="1">
    <citation type="journal article" date="2019" name="Int. J. Syst. Evol. Microbiol.">
        <title>The Global Catalogue of Microorganisms (GCM) 10K type strain sequencing project: providing services to taxonomists for standard genome sequencing and annotation.</title>
        <authorList>
            <consortium name="The Broad Institute Genomics Platform"/>
            <consortium name="The Broad Institute Genome Sequencing Center for Infectious Disease"/>
            <person name="Wu L."/>
            <person name="Ma J."/>
        </authorList>
    </citation>
    <scope>NUCLEOTIDE SEQUENCE [LARGE SCALE GENOMIC DNA]</scope>
    <source>
        <strain evidence="3">JCM 31696</strain>
    </source>
</reference>
<dbReference type="InterPro" id="IPR029068">
    <property type="entry name" value="Glyas_Bleomycin-R_OHBP_Dase"/>
</dbReference>
<dbReference type="SUPFAM" id="SSF54593">
    <property type="entry name" value="Glyoxalase/Bleomycin resistance protein/Dihydroxybiphenyl dioxygenase"/>
    <property type="match status" value="1"/>
</dbReference>
<organism evidence="2 3">
    <name type="scientific">Actinomadura adrarensis</name>
    <dbReference type="NCBI Taxonomy" id="1819600"/>
    <lineage>
        <taxon>Bacteria</taxon>
        <taxon>Bacillati</taxon>
        <taxon>Actinomycetota</taxon>
        <taxon>Actinomycetes</taxon>
        <taxon>Streptosporangiales</taxon>
        <taxon>Thermomonosporaceae</taxon>
        <taxon>Actinomadura</taxon>
    </lineage>
</organism>
<dbReference type="EMBL" id="JBHTIR010003247">
    <property type="protein sequence ID" value="MFD0854903.1"/>
    <property type="molecule type" value="Genomic_DNA"/>
</dbReference>
<sequence>MATTFFAVTLDCRDPAELAGFYQGFLGGRRSVSEEGDFAVLVLDGTDVRIDFQQAGNPEPPSWPDPAAPRRHHLEFAVDESLDETERLLRSLGATVPDHQPGGDQFRVFIDPDGHLFCVAPRETTYVRD</sequence>